<feature type="transmembrane region" description="Helical" evidence="2">
    <location>
        <begin position="77"/>
        <end position="103"/>
    </location>
</feature>
<evidence type="ECO:0000313" key="3">
    <source>
        <dbReference type="EMBL" id="KAK7498755.1"/>
    </source>
</evidence>
<keyword evidence="2" id="KW-1133">Transmembrane helix</keyword>
<gene>
    <name evidence="3" type="ORF">BaRGS_00009847</name>
</gene>
<name>A0ABD0LH39_9CAEN</name>
<dbReference type="AlphaFoldDB" id="A0ABD0LH39"/>
<proteinExistence type="predicted"/>
<accession>A0ABD0LH39</accession>
<feature type="transmembrane region" description="Helical" evidence="2">
    <location>
        <begin position="12"/>
        <end position="31"/>
    </location>
</feature>
<feature type="region of interest" description="Disordered" evidence="1">
    <location>
        <begin position="278"/>
        <end position="303"/>
    </location>
</feature>
<evidence type="ECO:0000313" key="4">
    <source>
        <dbReference type="Proteomes" id="UP001519460"/>
    </source>
</evidence>
<sequence>QLSQTLEQGVNMYPVTFVQINGIIVCGLMPYSDYNAALFSINTSSVAHRSITITAVKFPTSIADLDACLPRVDRDHFAHLGICPGAAKVVDVLFVIALLFLLFRLRVGASLRPETRNEQEQWDVVMDECLLKNAPERGDDGVSVSEYRNSLQEWNDQLNGTLDTLNTVRSKTVARLTYGKGKARDGQACSADTELETLMATLHDVLKNAILLYFRVAENQNNEFLISSVCTDSSPTEDNDVHSRLGSESDPGIGSIVERLTSVSCLQRETRALMEKINGHLDGFTGPEKREEDASEVQKTSRE</sequence>
<reference evidence="3 4" key="1">
    <citation type="journal article" date="2023" name="Sci. Data">
        <title>Genome assembly of the Korean intertidal mud-creeper Batillaria attramentaria.</title>
        <authorList>
            <person name="Patra A.K."/>
            <person name="Ho P.T."/>
            <person name="Jun S."/>
            <person name="Lee S.J."/>
            <person name="Kim Y."/>
            <person name="Won Y.J."/>
        </authorList>
    </citation>
    <scope>NUCLEOTIDE SEQUENCE [LARGE SCALE GENOMIC DNA]</scope>
    <source>
        <strain evidence="3">Wonlab-2016</strain>
    </source>
</reference>
<protein>
    <submittedName>
        <fullName evidence="3">Uncharacterized protein</fullName>
    </submittedName>
</protein>
<organism evidence="3 4">
    <name type="scientific">Batillaria attramentaria</name>
    <dbReference type="NCBI Taxonomy" id="370345"/>
    <lineage>
        <taxon>Eukaryota</taxon>
        <taxon>Metazoa</taxon>
        <taxon>Spiralia</taxon>
        <taxon>Lophotrochozoa</taxon>
        <taxon>Mollusca</taxon>
        <taxon>Gastropoda</taxon>
        <taxon>Caenogastropoda</taxon>
        <taxon>Sorbeoconcha</taxon>
        <taxon>Cerithioidea</taxon>
        <taxon>Batillariidae</taxon>
        <taxon>Batillaria</taxon>
    </lineage>
</organism>
<dbReference type="Proteomes" id="UP001519460">
    <property type="component" value="Unassembled WGS sequence"/>
</dbReference>
<keyword evidence="2" id="KW-0472">Membrane</keyword>
<comment type="caution">
    <text evidence="3">The sequence shown here is derived from an EMBL/GenBank/DDBJ whole genome shotgun (WGS) entry which is preliminary data.</text>
</comment>
<dbReference type="EMBL" id="JACVVK020000048">
    <property type="protein sequence ID" value="KAK7498755.1"/>
    <property type="molecule type" value="Genomic_DNA"/>
</dbReference>
<keyword evidence="2" id="KW-0812">Transmembrane</keyword>
<evidence type="ECO:0000256" key="1">
    <source>
        <dbReference type="SAM" id="MobiDB-lite"/>
    </source>
</evidence>
<feature type="non-terminal residue" evidence="3">
    <location>
        <position position="303"/>
    </location>
</feature>
<evidence type="ECO:0000256" key="2">
    <source>
        <dbReference type="SAM" id="Phobius"/>
    </source>
</evidence>
<keyword evidence="4" id="KW-1185">Reference proteome</keyword>
<feature type="region of interest" description="Disordered" evidence="1">
    <location>
        <begin position="231"/>
        <end position="250"/>
    </location>
</feature>
<feature type="non-terminal residue" evidence="3">
    <location>
        <position position="1"/>
    </location>
</feature>